<dbReference type="GO" id="GO:0016887">
    <property type="term" value="F:ATP hydrolysis activity"/>
    <property type="evidence" value="ECO:0007669"/>
    <property type="project" value="TreeGrafter"/>
</dbReference>
<name>A0A0G4H0P6_VITBC</name>
<evidence type="ECO:0000313" key="4">
    <source>
        <dbReference type="EMBL" id="CEM37144.1"/>
    </source>
</evidence>
<dbReference type="GO" id="GO:0005524">
    <property type="term" value="F:ATP binding"/>
    <property type="evidence" value="ECO:0007669"/>
    <property type="project" value="UniProtKB-KW"/>
</dbReference>
<dbReference type="Pfam" id="PF17871">
    <property type="entry name" value="AAA_lid_9"/>
    <property type="match status" value="1"/>
</dbReference>
<dbReference type="PhylomeDB" id="A0A0G4H0P6"/>
<dbReference type="STRING" id="1169540.A0A0G4H0P6"/>
<reference evidence="4 5" key="1">
    <citation type="submission" date="2014-11" db="EMBL/GenBank/DDBJ databases">
        <authorList>
            <person name="Zhu J."/>
            <person name="Qi W."/>
            <person name="Song R."/>
        </authorList>
    </citation>
    <scope>NUCLEOTIDE SEQUENCE [LARGE SCALE GENOMIC DNA]</scope>
</reference>
<evidence type="ECO:0000256" key="2">
    <source>
        <dbReference type="ARBA" id="ARBA00022840"/>
    </source>
</evidence>
<keyword evidence="1" id="KW-0547">Nucleotide-binding</keyword>
<keyword evidence="5" id="KW-1185">Reference proteome</keyword>
<gene>
    <name evidence="4" type="ORF">Vbra_6434</name>
</gene>
<sequence>MASAIAGAKYRGEFDKRLKGVLKEVSDAQGQVVMFIDEGAGGGGESGGMDAQHTQAAVHRADAFSRSMWTNRPWTHERYEMHHGVRIRDSALVAASNLANRYISDRFLPDEAIDLVTSPPQSSKCR</sequence>
<dbReference type="Gene3D" id="3.40.50.300">
    <property type="entry name" value="P-loop containing nucleotide triphosphate hydrolases"/>
    <property type="match status" value="2"/>
</dbReference>
<keyword evidence="2" id="KW-0067">ATP-binding</keyword>
<organism evidence="4 5">
    <name type="scientific">Vitrella brassicaformis (strain CCMP3155)</name>
    <dbReference type="NCBI Taxonomy" id="1169540"/>
    <lineage>
        <taxon>Eukaryota</taxon>
        <taxon>Sar</taxon>
        <taxon>Alveolata</taxon>
        <taxon>Colpodellida</taxon>
        <taxon>Vitrellaceae</taxon>
        <taxon>Vitrella</taxon>
    </lineage>
</organism>
<dbReference type="InterPro" id="IPR027417">
    <property type="entry name" value="P-loop_NTPase"/>
</dbReference>
<dbReference type="PANTHER" id="PTHR11638">
    <property type="entry name" value="ATP-DEPENDENT CLP PROTEASE"/>
    <property type="match status" value="1"/>
</dbReference>
<protein>
    <recommendedName>
        <fullName evidence="3">ClpA/ClpB AAA lid domain-containing protein</fullName>
    </recommendedName>
</protein>
<dbReference type="InParanoid" id="A0A0G4H0P6"/>
<dbReference type="EMBL" id="CDMY01000929">
    <property type="protein sequence ID" value="CEM37144.1"/>
    <property type="molecule type" value="Genomic_DNA"/>
</dbReference>
<evidence type="ECO:0000256" key="1">
    <source>
        <dbReference type="ARBA" id="ARBA00022741"/>
    </source>
</evidence>
<dbReference type="Proteomes" id="UP000041254">
    <property type="component" value="Unassembled WGS sequence"/>
</dbReference>
<accession>A0A0G4H0P6</accession>
<dbReference type="AlphaFoldDB" id="A0A0G4H0P6"/>
<dbReference type="VEuPathDB" id="CryptoDB:Vbra_6434"/>
<dbReference type="InterPro" id="IPR041546">
    <property type="entry name" value="ClpA/ClpB_AAA_lid"/>
</dbReference>
<evidence type="ECO:0000313" key="5">
    <source>
        <dbReference type="Proteomes" id="UP000041254"/>
    </source>
</evidence>
<dbReference type="InterPro" id="IPR050130">
    <property type="entry name" value="ClpA_ClpB"/>
</dbReference>
<dbReference type="OrthoDB" id="447014at2759"/>
<proteinExistence type="predicted"/>
<feature type="domain" description="ClpA/ClpB AAA lid" evidence="3">
    <location>
        <begin position="76"/>
        <end position="116"/>
    </location>
</feature>
<dbReference type="PANTHER" id="PTHR11638:SF18">
    <property type="entry name" value="HEAT SHOCK PROTEIN 104"/>
    <property type="match status" value="1"/>
</dbReference>
<dbReference type="GO" id="GO:0005737">
    <property type="term" value="C:cytoplasm"/>
    <property type="evidence" value="ECO:0007669"/>
    <property type="project" value="TreeGrafter"/>
</dbReference>
<dbReference type="SUPFAM" id="SSF52540">
    <property type="entry name" value="P-loop containing nucleoside triphosphate hydrolases"/>
    <property type="match status" value="1"/>
</dbReference>
<dbReference type="GO" id="GO:0034605">
    <property type="term" value="P:cellular response to heat"/>
    <property type="evidence" value="ECO:0007669"/>
    <property type="project" value="TreeGrafter"/>
</dbReference>
<evidence type="ECO:0000259" key="3">
    <source>
        <dbReference type="Pfam" id="PF17871"/>
    </source>
</evidence>